<dbReference type="AlphaFoldDB" id="A0A928VM59"/>
<name>A0A928VM59_9CYAN</name>
<dbReference type="EMBL" id="JADEXQ010000030">
    <property type="protein sequence ID" value="MBE9030177.1"/>
    <property type="molecule type" value="Genomic_DNA"/>
</dbReference>
<keyword evidence="2" id="KW-1185">Reference proteome</keyword>
<comment type="caution">
    <text evidence="1">The sequence shown here is derived from an EMBL/GenBank/DDBJ whole genome shotgun (WGS) entry which is preliminary data.</text>
</comment>
<reference evidence="1" key="1">
    <citation type="submission" date="2020-10" db="EMBL/GenBank/DDBJ databases">
        <authorList>
            <person name="Castelo-Branco R."/>
            <person name="Eusebio N."/>
            <person name="Adriana R."/>
            <person name="Vieira A."/>
            <person name="Brugerolle De Fraissinette N."/>
            <person name="Rezende De Castro R."/>
            <person name="Schneider M.P."/>
            <person name="Vasconcelos V."/>
            <person name="Leao P.N."/>
        </authorList>
    </citation>
    <scope>NUCLEOTIDE SEQUENCE</scope>
    <source>
        <strain evidence="1">LEGE 11480</strain>
    </source>
</reference>
<organism evidence="1 2">
    <name type="scientific">Romeriopsis navalis LEGE 11480</name>
    <dbReference type="NCBI Taxonomy" id="2777977"/>
    <lineage>
        <taxon>Bacteria</taxon>
        <taxon>Bacillati</taxon>
        <taxon>Cyanobacteriota</taxon>
        <taxon>Cyanophyceae</taxon>
        <taxon>Leptolyngbyales</taxon>
        <taxon>Leptolyngbyaceae</taxon>
        <taxon>Romeriopsis</taxon>
        <taxon>Romeriopsis navalis</taxon>
    </lineage>
</organism>
<protein>
    <submittedName>
        <fullName evidence="1">Uncharacterized protein</fullName>
    </submittedName>
</protein>
<proteinExistence type="predicted"/>
<accession>A0A928VM59</accession>
<gene>
    <name evidence="1" type="ORF">IQ266_10595</name>
</gene>
<sequence>MDAAELKLRPRPSTAVTLPVPDDVLQSLHEIAADREMSLEGLLKLYIGKGLRKDLSDRRHQSHP</sequence>
<evidence type="ECO:0000313" key="1">
    <source>
        <dbReference type="EMBL" id="MBE9030177.1"/>
    </source>
</evidence>
<dbReference type="Proteomes" id="UP000625316">
    <property type="component" value="Unassembled WGS sequence"/>
</dbReference>
<evidence type="ECO:0000313" key="2">
    <source>
        <dbReference type="Proteomes" id="UP000625316"/>
    </source>
</evidence>